<evidence type="ECO:0000256" key="4">
    <source>
        <dbReference type="ARBA" id="ARBA00022777"/>
    </source>
</evidence>
<comment type="catalytic activity">
    <reaction evidence="7 8">
        <text>CMP + ATP = CDP + ADP</text>
        <dbReference type="Rhea" id="RHEA:11600"/>
        <dbReference type="ChEBI" id="CHEBI:30616"/>
        <dbReference type="ChEBI" id="CHEBI:58069"/>
        <dbReference type="ChEBI" id="CHEBI:60377"/>
        <dbReference type="ChEBI" id="CHEBI:456216"/>
        <dbReference type="EC" id="2.7.4.25"/>
    </reaction>
</comment>
<evidence type="ECO:0000256" key="7">
    <source>
        <dbReference type="ARBA" id="ARBA00048478"/>
    </source>
</evidence>
<dbReference type="OrthoDB" id="9807434at2"/>
<dbReference type="CDD" id="cd02020">
    <property type="entry name" value="CMPK"/>
    <property type="match status" value="1"/>
</dbReference>
<dbReference type="PANTHER" id="PTHR21299">
    <property type="entry name" value="CYTIDYLATE KINASE/PANTOATE-BETA-ALANINE LIGASE"/>
    <property type="match status" value="1"/>
</dbReference>
<gene>
    <name evidence="8" type="primary">cmk</name>
    <name evidence="10" type="ORF">SAMN04487989_104244</name>
</gene>
<reference evidence="11" key="1">
    <citation type="submission" date="2016-10" db="EMBL/GenBank/DDBJ databases">
        <authorList>
            <person name="Varghese N."/>
            <person name="Submissions S."/>
        </authorList>
    </citation>
    <scope>NUCLEOTIDE SEQUENCE [LARGE SCALE GENOMIC DNA]</scope>
    <source>
        <strain evidence="11">DSM 23925</strain>
    </source>
</reference>
<comment type="catalytic activity">
    <reaction evidence="6 8">
        <text>dCMP + ATP = dCDP + ADP</text>
        <dbReference type="Rhea" id="RHEA:25094"/>
        <dbReference type="ChEBI" id="CHEBI:30616"/>
        <dbReference type="ChEBI" id="CHEBI:57566"/>
        <dbReference type="ChEBI" id="CHEBI:58593"/>
        <dbReference type="ChEBI" id="CHEBI:456216"/>
        <dbReference type="EC" id="2.7.4.25"/>
    </reaction>
</comment>
<dbReference type="RefSeq" id="WP_092208626.1">
    <property type="nucleotide sequence ID" value="NZ_FOVN01000004.1"/>
</dbReference>
<dbReference type="NCBIfam" id="TIGR00017">
    <property type="entry name" value="cmk"/>
    <property type="match status" value="1"/>
</dbReference>
<dbReference type="GO" id="GO:0006220">
    <property type="term" value="P:pyrimidine nucleotide metabolic process"/>
    <property type="evidence" value="ECO:0007669"/>
    <property type="project" value="UniProtKB-UniRule"/>
</dbReference>
<evidence type="ECO:0000313" key="10">
    <source>
        <dbReference type="EMBL" id="SFN82674.1"/>
    </source>
</evidence>
<dbReference type="HAMAP" id="MF_00238">
    <property type="entry name" value="Cytidyl_kinase_type1"/>
    <property type="match status" value="1"/>
</dbReference>
<dbReference type="EMBL" id="FOVN01000004">
    <property type="protein sequence ID" value="SFN82674.1"/>
    <property type="molecule type" value="Genomic_DNA"/>
</dbReference>
<accession>A0A1I5C772</accession>
<evidence type="ECO:0000256" key="6">
    <source>
        <dbReference type="ARBA" id="ARBA00047615"/>
    </source>
</evidence>
<dbReference type="InterPro" id="IPR027417">
    <property type="entry name" value="P-loop_NTPase"/>
</dbReference>
<dbReference type="Proteomes" id="UP000198705">
    <property type="component" value="Unassembled WGS sequence"/>
</dbReference>
<dbReference type="SUPFAM" id="SSF52540">
    <property type="entry name" value="P-loop containing nucleoside triphosphate hydrolases"/>
    <property type="match status" value="1"/>
</dbReference>
<evidence type="ECO:0000256" key="1">
    <source>
        <dbReference type="ARBA" id="ARBA00009427"/>
    </source>
</evidence>
<keyword evidence="5 8" id="KW-0067">ATP-binding</keyword>
<dbReference type="GO" id="GO:0036430">
    <property type="term" value="F:CMP kinase activity"/>
    <property type="evidence" value="ECO:0007669"/>
    <property type="project" value="RHEA"/>
</dbReference>
<dbReference type="EC" id="2.7.4.25" evidence="8"/>
<evidence type="ECO:0000256" key="3">
    <source>
        <dbReference type="ARBA" id="ARBA00022741"/>
    </source>
</evidence>
<keyword evidence="4 8" id="KW-0418">Kinase</keyword>
<dbReference type="InterPro" id="IPR003136">
    <property type="entry name" value="Cytidylate_kin"/>
</dbReference>
<dbReference type="STRING" id="649333.SAMN04487989_104244"/>
<dbReference type="Pfam" id="PF02224">
    <property type="entry name" value="Cytidylate_kin"/>
    <property type="match status" value="1"/>
</dbReference>
<evidence type="ECO:0000256" key="5">
    <source>
        <dbReference type="ARBA" id="ARBA00022840"/>
    </source>
</evidence>
<name>A0A1I5C772_9FLAO</name>
<dbReference type="PANTHER" id="PTHR21299:SF2">
    <property type="entry name" value="CYTIDYLATE KINASE"/>
    <property type="match status" value="1"/>
</dbReference>
<keyword evidence="3 8" id="KW-0547">Nucleotide-binding</keyword>
<dbReference type="GO" id="GO:0005829">
    <property type="term" value="C:cytosol"/>
    <property type="evidence" value="ECO:0007669"/>
    <property type="project" value="TreeGrafter"/>
</dbReference>
<feature type="binding site" evidence="8">
    <location>
        <begin position="10"/>
        <end position="18"/>
    </location>
    <ligand>
        <name>ATP</name>
        <dbReference type="ChEBI" id="CHEBI:30616"/>
    </ligand>
</feature>
<dbReference type="GO" id="GO:0036431">
    <property type="term" value="F:dCMP kinase activity"/>
    <property type="evidence" value="ECO:0007669"/>
    <property type="project" value="InterPro"/>
</dbReference>
<dbReference type="GO" id="GO:0015949">
    <property type="term" value="P:nucleobase-containing small molecule interconversion"/>
    <property type="evidence" value="ECO:0007669"/>
    <property type="project" value="TreeGrafter"/>
</dbReference>
<keyword evidence="11" id="KW-1185">Reference proteome</keyword>
<evidence type="ECO:0000313" key="11">
    <source>
        <dbReference type="Proteomes" id="UP000198705"/>
    </source>
</evidence>
<comment type="similarity">
    <text evidence="1 8">Belongs to the cytidylate kinase family. Type 1 subfamily.</text>
</comment>
<dbReference type="AlphaFoldDB" id="A0A1I5C772"/>
<sequence>MQKITIAIDGFSSTGKSTVAKQLAKHLGYIYVDSGAMYRAVTYYAMKYGFIDSTQFDVVGLVSKLHDVVIYFKLNETTNVADVYLNGENIEKAIRTLEVSNFVSQVAAIPEVRYQLVKQQQKMGAEKGVVMDGRDIGTVVFPQAELKIFMTASAETRATRRFDELTSRGDTVTYNDVLHNIQERDYIDSNREDSPLIKAADAIEIDNSHMSLDQQFQKIVKLAEVAIQENN</sequence>
<evidence type="ECO:0000259" key="9">
    <source>
        <dbReference type="Pfam" id="PF02224"/>
    </source>
</evidence>
<dbReference type="GO" id="GO:0005524">
    <property type="term" value="F:ATP binding"/>
    <property type="evidence" value="ECO:0007669"/>
    <property type="project" value="UniProtKB-UniRule"/>
</dbReference>
<keyword evidence="2 8" id="KW-0808">Transferase</keyword>
<evidence type="ECO:0000256" key="2">
    <source>
        <dbReference type="ARBA" id="ARBA00022679"/>
    </source>
</evidence>
<keyword evidence="8" id="KW-0963">Cytoplasm</keyword>
<proteinExistence type="inferred from homology"/>
<evidence type="ECO:0000256" key="8">
    <source>
        <dbReference type="HAMAP-Rule" id="MF_00238"/>
    </source>
</evidence>
<feature type="domain" description="Cytidylate kinase" evidence="9">
    <location>
        <begin position="6"/>
        <end position="223"/>
    </location>
</feature>
<dbReference type="Gene3D" id="3.40.50.300">
    <property type="entry name" value="P-loop containing nucleotide triphosphate hydrolases"/>
    <property type="match status" value="1"/>
</dbReference>
<dbReference type="InterPro" id="IPR011994">
    <property type="entry name" value="Cytidylate_kinase_dom"/>
</dbReference>
<protein>
    <recommendedName>
        <fullName evidence="8">Cytidylate kinase</fullName>
        <shortName evidence="8">CK</shortName>
        <ecNumber evidence="8">2.7.4.25</ecNumber>
    </recommendedName>
    <alternativeName>
        <fullName evidence="8">Cytidine monophosphate kinase</fullName>
        <shortName evidence="8">CMP kinase</shortName>
    </alternativeName>
</protein>
<organism evidence="10 11">
    <name type="scientific">Bizionia echini</name>
    <dbReference type="NCBI Taxonomy" id="649333"/>
    <lineage>
        <taxon>Bacteria</taxon>
        <taxon>Pseudomonadati</taxon>
        <taxon>Bacteroidota</taxon>
        <taxon>Flavobacteriia</taxon>
        <taxon>Flavobacteriales</taxon>
        <taxon>Flavobacteriaceae</taxon>
        <taxon>Bizionia</taxon>
    </lineage>
</organism>
<comment type="subcellular location">
    <subcellularLocation>
        <location evidence="8">Cytoplasm</location>
    </subcellularLocation>
</comment>